<dbReference type="Pfam" id="PF06337">
    <property type="entry name" value="DUSP"/>
    <property type="match status" value="1"/>
</dbReference>
<keyword evidence="7" id="KW-0677">Repeat</keyword>
<comment type="caution">
    <text evidence="16">The sequence shown here is derived from an EMBL/GenBank/DDBJ whole genome shotgun (WGS) entry which is preliminary data.</text>
</comment>
<evidence type="ECO:0000259" key="13">
    <source>
        <dbReference type="PROSITE" id="PS50235"/>
    </source>
</evidence>
<evidence type="ECO:0000256" key="7">
    <source>
        <dbReference type="ARBA" id="ARBA00022737"/>
    </source>
</evidence>
<dbReference type="EC" id="3.4.19.12" evidence="12"/>
<dbReference type="PANTHER" id="PTHR21646:SF86">
    <property type="entry name" value="UBIQUITIN CARBOXYL-TERMINAL HYDROLASE"/>
    <property type="match status" value="1"/>
</dbReference>
<protein>
    <recommendedName>
        <fullName evidence="12">Ubiquitin carboxyl-terminal hydrolase</fullName>
        <ecNumber evidence="12">3.4.19.12</ecNumber>
    </recommendedName>
</protein>
<evidence type="ECO:0000256" key="3">
    <source>
        <dbReference type="ARBA" id="ARBA00008269"/>
    </source>
</evidence>
<dbReference type="GO" id="GO:0004843">
    <property type="term" value="F:cysteine-type deubiquitinase activity"/>
    <property type="evidence" value="ECO:0007669"/>
    <property type="project" value="UniProtKB-UniRule"/>
</dbReference>
<dbReference type="PANTHER" id="PTHR21646">
    <property type="entry name" value="UBIQUITIN CARBOXYL-TERMINAL HYDROLASE"/>
    <property type="match status" value="1"/>
</dbReference>
<dbReference type="GO" id="GO:0008270">
    <property type="term" value="F:zinc ion binding"/>
    <property type="evidence" value="ECO:0007669"/>
    <property type="project" value="UniProtKB-KW"/>
</dbReference>
<dbReference type="GO" id="GO:0006897">
    <property type="term" value="P:endocytosis"/>
    <property type="evidence" value="ECO:0007669"/>
    <property type="project" value="UniProtKB-KW"/>
</dbReference>
<keyword evidence="12" id="KW-0378">Hydrolase</keyword>
<feature type="domain" description="UBP-type" evidence="14">
    <location>
        <begin position="13"/>
        <end position="132"/>
    </location>
</feature>
<feature type="domain" description="DUSP" evidence="15">
    <location>
        <begin position="676"/>
        <end position="775"/>
    </location>
</feature>
<dbReference type="Pfam" id="PF00443">
    <property type="entry name" value="UCH"/>
    <property type="match status" value="1"/>
</dbReference>
<evidence type="ECO:0000256" key="10">
    <source>
        <dbReference type="ARBA" id="ARBA00023212"/>
    </source>
</evidence>
<dbReference type="InterPro" id="IPR001607">
    <property type="entry name" value="Znf_UBP"/>
</dbReference>
<dbReference type="InterPro" id="IPR028889">
    <property type="entry name" value="USP"/>
</dbReference>
<dbReference type="PROSITE" id="PS50271">
    <property type="entry name" value="ZF_UBP"/>
    <property type="match status" value="1"/>
</dbReference>
<organism evidence="16 17">
    <name type="scientific">Rhizophagus irregularis</name>
    <dbReference type="NCBI Taxonomy" id="588596"/>
    <lineage>
        <taxon>Eukaryota</taxon>
        <taxon>Fungi</taxon>
        <taxon>Fungi incertae sedis</taxon>
        <taxon>Mucoromycota</taxon>
        <taxon>Glomeromycotina</taxon>
        <taxon>Glomeromycetes</taxon>
        <taxon>Glomerales</taxon>
        <taxon>Glomeraceae</taxon>
        <taxon>Rhizophagus</taxon>
    </lineage>
</organism>
<keyword evidence="12" id="KW-0833">Ubl conjugation pathway</keyword>
<dbReference type="Pfam" id="PF02148">
    <property type="entry name" value="zf-UBP"/>
    <property type="match status" value="1"/>
</dbReference>
<dbReference type="VEuPathDB" id="FungiDB:RhiirFUN_001315"/>
<evidence type="ECO:0000313" key="17">
    <source>
        <dbReference type="Proteomes" id="UP000684084"/>
    </source>
</evidence>
<evidence type="ECO:0000313" key="16">
    <source>
        <dbReference type="EMBL" id="CAB5297988.1"/>
    </source>
</evidence>
<evidence type="ECO:0000256" key="11">
    <source>
        <dbReference type="PROSITE-ProRule" id="PRU00502"/>
    </source>
</evidence>
<feature type="domain" description="DUSP" evidence="15">
    <location>
        <begin position="568"/>
        <end position="662"/>
    </location>
</feature>
<dbReference type="PROSITE" id="PS00972">
    <property type="entry name" value="USP_1"/>
    <property type="match status" value="1"/>
</dbReference>
<evidence type="ECO:0000256" key="6">
    <source>
        <dbReference type="ARBA" id="ARBA00022723"/>
    </source>
</evidence>
<dbReference type="EMBL" id="CAGKOT010000001">
    <property type="protein sequence ID" value="CAB5297988.1"/>
    <property type="molecule type" value="Genomic_DNA"/>
</dbReference>
<gene>
    <name evidence="16" type="ORF">CHRIB12_LOCUS619</name>
</gene>
<dbReference type="AlphaFoldDB" id="A0A915YNC6"/>
<keyword evidence="12" id="KW-0788">Thiol protease</keyword>
<dbReference type="GO" id="GO:0048471">
    <property type="term" value="C:perinuclear region of cytoplasm"/>
    <property type="evidence" value="ECO:0007669"/>
    <property type="project" value="UniProtKB-SubCell"/>
</dbReference>
<keyword evidence="12" id="KW-0645">Protease</keyword>
<evidence type="ECO:0000256" key="2">
    <source>
        <dbReference type="ARBA" id="ARBA00004556"/>
    </source>
</evidence>
<comment type="catalytic activity">
    <reaction evidence="12">
        <text>Thiol-dependent hydrolysis of ester, thioester, amide, peptide and isopeptide bonds formed by the C-terminal Gly of ubiquitin (a 76-residue protein attached to proteins as an intracellular targeting signal).</text>
        <dbReference type="EC" id="3.4.19.12"/>
    </reaction>
</comment>
<dbReference type="PROSITE" id="PS51283">
    <property type="entry name" value="DUSP"/>
    <property type="match status" value="2"/>
</dbReference>
<dbReference type="InterPro" id="IPR050185">
    <property type="entry name" value="Ub_carboxyl-term_hydrolase"/>
</dbReference>
<dbReference type="PROSITE" id="PS50235">
    <property type="entry name" value="USP_3"/>
    <property type="match status" value="1"/>
</dbReference>
<dbReference type="CDD" id="cd02674">
    <property type="entry name" value="Peptidase_C19R"/>
    <property type="match status" value="1"/>
</dbReference>
<evidence type="ECO:0000256" key="8">
    <source>
        <dbReference type="ARBA" id="ARBA00022771"/>
    </source>
</evidence>
<dbReference type="InterPro" id="IPR006615">
    <property type="entry name" value="Pept_C19_DUSP"/>
</dbReference>
<keyword evidence="8 11" id="KW-0863">Zinc-finger</keyword>
<comment type="subcellular location">
    <subcellularLocation>
        <location evidence="1">Cytoplasm</location>
        <location evidence="1">Cytoskeleton</location>
        <location evidence="1">Microtubule organizing center</location>
        <location evidence="1">Centrosome</location>
    </subcellularLocation>
    <subcellularLocation>
        <location evidence="2">Cytoplasm</location>
        <location evidence="2">Perinuclear region</location>
    </subcellularLocation>
</comment>
<dbReference type="PROSITE" id="PS00973">
    <property type="entry name" value="USP_2"/>
    <property type="match status" value="1"/>
</dbReference>
<reference evidence="16" key="1">
    <citation type="submission" date="2020-05" db="EMBL/GenBank/DDBJ databases">
        <authorList>
            <person name="Rincon C."/>
            <person name="Sanders R I."/>
            <person name="Robbins C."/>
            <person name="Chaturvedi A."/>
        </authorList>
    </citation>
    <scope>NUCLEOTIDE SEQUENCE</scope>
    <source>
        <strain evidence="16">CHB12</strain>
    </source>
</reference>
<comment type="similarity">
    <text evidence="3">Belongs to the peptidase C19 family. USP20/USP33 subfamily.</text>
</comment>
<keyword evidence="10" id="KW-0206">Cytoskeleton</keyword>
<evidence type="ECO:0000256" key="1">
    <source>
        <dbReference type="ARBA" id="ARBA00004300"/>
    </source>
</evidence>
<dbReference type="SMART" id="SM00695">
    <property type="entry name" value="DUSP"/>
    <property type="match status" value="2"/>
</dbReference>
<evidence type="ECO:0000256" key="9">
    <source>
        <dbReference type="ARBA" id="ARBA00022833"/>
    </source>
</evidence>
<proteinExistence type="inferred from homology"/>
<evidence type="ECO:0000256" key="4">
    <source>
        <dbReference type="ARBA" id="ARBA00022490"/>
    </source>
</evidence>
<keyword evidence="4" id="KW-0963">Cytoplasm</keyword>
<sequence>MRSKTSERTPVQVDCPHIHKIIKKDSPLAKIESSSFKKQITNSSLHCDICETRAPKLWICLHNRCRAVVCHTSSKSHMRNHFDKENRDDSCHSIFVNPHTLKILCHACSSELNPFGDNNFLTSEARTYLKTVIRYLQMKRNKSQISIDQIPIDVPGLVGLKNLGNTCYANAALQCLSNTPALADFFNYCDAYIPQILYISKHPNYKLGEYFGQFVKAMWNGTSPIFVPVQLMNEIRKYNEVFRGHGQQDSMEFLRCVLDILHEELPYPQFMPGKVSKNGECIYMNQTISTSTSSNNSHNVCETISSTSSTTTKTSTTDRIQRRQSTRNSIISQIFQGTLESRIKCLHCKKEYLKEENFYDLQIQIDKKFKLKSSEKFPENLSSSSSSSGSGSVMGSLAGWLGMNSRVVRLQDCLSSFCAIENLTGEDKYRCDKCESLNDCQKRLRITRLPETLCIQLKRFRYESCFSSKIATHVQFPMEDLDMRPYCKDLSNEKGNPELADTLNITKYDLYGLIHHRGVLGGGHYIAYVKNPIDKNWYEYDDTFVTRKSEADISRLEAFVLFYHKKGSEKDRERTEMSSKINGDSTAETCYFISRLWFNRWQFMTAPGPITNYDFICPHGGVNTRRYPNIHNMVVKVPFSVYTTFVNKYGTDGSLPFHSADNAISGCTFCEQQEEKILEQRRRKEDEEIRKIDTNSIKRGEYWFLISAPWLLSWHYFKSGGSPPGPIDNYHFLNEDGSPKVGMERGINYRGINERVWSYFEHVYGGGPVCVRNAIDLYAPNPLISDYTKHGKSSKTKWIKKSKI</sequence>
<dbReference type="InterPro" id="IPR018200">
    <property type="entry name" value="USP_CS"/>
</dbReference>
<keyword evidence="6" id="KW-0479">Metal-binding</keyword>
<dbReference type="GO" id="GO:0016579">
    <property type="term" value="P:protein deubiquitination"/>
    <property type="evidence" value="ECO:0007669"/>
    <property type="project" value="InterPro"/>
</dbReference>
<dbReference type="OrthoDB" id="289038at2759"/>
<feature type="domain" description="USP" evidence="13">
    <location>
        <begin position="158"/>
        <end position="566"/>
    </location>
</feature>
<keyword evidence="5" id="KW-0254">Endocytosis</keyword>
<evidence type="ECO:0000256" key="5">
    <source>
        <dbReference type="ARBA" id="ARBA00022583"/>
    </source>
</evidence>
<accession>A0A915YNC6</accession>
<name>A0A915YNC6_9GLOM</name>
<dbReference type="GO" id="GO:0006508">
    <property type="term" value="P:proteolysis"/>
    <property type="evidence" value="ECO:0007669"/>
    <property type="project" value="UniProtKB-KW"/>
</dbReference>
<dbReference type="InterPro" id="IPR001394">
    <property type="entry name" value="Peptidase_C19_UCH"/>
</dbReference>
<dbReference type="Proteomes" id="UP000684084">
    <property type="component" value="Unassembled WGS sequence"/>
</dbReference>
<keyword evidence="9" id="KW-0862">Zinc</keyword>
<evidence type="ECO:0000256" key="12">
    <source>
        <dbReference type="RuleBase" id="RU366025"/>
    </source>
</evidence>
<evidence type="ECO:0000259" key="14">
    <source>
        <dbReference type="PROSITE" id="PS50271"/>
    </source>
</evidence>
<evidence type="ECO:0000259" key="15">
    <source>
        <dbReference type="PROSITE" id="PS51283"/>
    </source>
</evidence>